<dbReference type="SUPFAM" id="SSF52507">
    <property type="entry name" value="Homo-oligomeric flavin-containing Cys decarboxylases, HFCD"/>
    <property type="match status" value="1"/>
</dbReference>
<accession>A0A430AQJ4</accession>
<gene>
    <name evidence="2" type="ORF">CBF29_09955</name>
</gene>
<keyword evidence="3" id="KW-1185">Reference proteome</keyword>
<dbReference type="OrthoDB" id="9802554at2"/>
<dbReference type="GO" id="GO:0071513">
    <property type="term" value="C:phosphopantothenoylcysteine decarboxylase complex"/>
    <property type="evidence" value="ECO:0007669"/>
    <property type="project" value="TreeGrafter"/>
</dbReference>
<organism evidence="2 3">
    <name type="scientific">Vagococcus elongatus</name>
    <dbReference type="NCBI Taxonomy" id="180344"/>
    <lineage>
        <taxon>Bacteria</taxon>
        <taxon>Bacillati</taxon>
        <taxon>Bacillota</taxon>
        <taxon>Bacilli</taxon>
        <taxon>Lactobacillales</taxon>
        <taxon>Enterococcaceae</taxon>
        <taxon>Vagococcus</taxon>
    </lineage>
</organism>
<evidence type="ECO:0000313" key="3">
    <source>
        <dbReference type="Proteomes" id="UP000287605"/>
    </source>
</evidence>
<dbReference type="GO" id="GO:0004633">
    <property type="term" value="F:phosphopantothenoylcysteine decarboxylase activity"/>
    <property type="evidence" value="ECO:0007669"/>
    <property type="project" value="TreeGrafter"/>
</dbReference>
<dbReference type="InterPro" id="IPR003382">
    <property type="entry name" value="Flavoprotein"/>
</dbReference>
<dbReference type="InterPro" id="IPR036551">
    <property type="entry name" value="Flavin_trans-like"/>
</dbReference>
<evidence type="ECO:0000313" key="2">
    <source>
        <dbReference type="EMBL" id="RSU10326.1"/>
    </source>
</evidence>
<name>A0A430AQJ4_9ENTE</name>
<dbReference type="GO" id="GO:0015937">
    <property type="term" value="P:coenzyme A biosynthetic process"/>
    <property type="evidence" value="ECO:0007669"/>
    <property type="project" value="TreeGrafter"/>
</dbReference>
<dbReference type="PANTHER" id="PTHR14359:SF6">
    <property type="entry name" value="PHOSPHOPANTOTHENOYLCYSTEINE DECARBOXYLASE"/>
    <property type="match status" value="1"/>
</dbReference>
<dbReference type="Gene3D" id="3.40.50.1950">
    <property type="entry name" value="Flavin prenyltransferase-like"/>
    <property type="match status" value="1"/>
</dbReference>
<dbReference type="PANTHER" id="PTHR14359">
    <property type="entry name" value="HOMO-OLIGOMERIC FLAVIN CONTAINING CYS DECARBOXYLASE FAMILY"/>
    <property type="match status" value="1"/>
</dbReference>
<dbReference type="RefSeq" id="WP_126809572.1">
    <property type="nucleotide sequence ID" value="NZ_NGKA01000015.1"/>
</dbReference>
<comment type="caution">
    <text evidence="2">The sequence shown here is derived from an EMBL/GenBank/DDBJ whole genome shotgun (WGS) entry which is preliminary data.</text>
</comment>
<feature type="domain" description="Flavoprotein" evidence="1">
    <location>
        <begin position="3"/>
        <end position="177"/>
    </location>
</feature>
<dbReference type="Pfam" id="PF02441">
    <property type="entry name" value="Flavoprotein"/>
    <property type="match status" value="1"/>
</dbReference>
<protein>
    <submittedName>
        <fullName evidence="2">Phosphopantothenoylcysteine decarboxylase</fullName>
    </submittedName>
</protein>
<proteinExistence type="predicted"/>
<dbReference type="Proteomes" id="UP000287605">
    <property type="component" value="Unassembled WGS sequence"/>
</dbReference>
<dbReference type="EMBL" id="NGKA01000015">
    <property type="protein sequence ID" value="RSU10326.1"/>
    <property type="molecule type" value="Genomic_DNA"/>
</dbReference>
<sequence>MTNILLGVSGSISAYKAADITSQFAKKGWTVDVVMTKNSQEFITPLTLQSLSKKTVHSDLMIEHSPENITHIDLAKAADLFIIAPATANIIAKLANGLADDLLSAVALAFPNPNMPKLIAPAMNTYMYEHPIVQKNLLTLKEIGYEIIEPKESLLACGDFGKGALQDVELIVRRVEEEINKNNETYSVEYS</sequence>
<dbReference type="InterPro" id="IPR011847">
    <property type="entry name" value="CoaC_strep"/>
</dbReference>
<reference evidence="2 3" key="1">
    <citation type="submission" date="2017-05" db="EMBL/GenBank/DDBJ databases">
        <title>Vagococcus spp. assemblies.</title>
        <authorList>
            <person name="Gulvik C.A."/>
        </authorList>
    </citation>
    <scope>NUCLEOTIDE SEQUENCE [LARGE SCALE GENOMIC DNA]</scope>
    <source>
        <strain evidence="2 3">CCUG 51432</strain>
    </source>
</reference>
<evidence type="ECO:0000259" key="1">
    <source>
        <dbReference type="Pfam" id="PF02441"/>
    </source>
</evidence>
<dbReference type="AlphaFoldDB" id="A0A430AQJ4"/>
<dbReference type="GO" id="GO:0010181">
    <property type="term" value="F:FMN binding"/>
    <property type="evidence" value="ECO:0007669"/>
    <property type="project" value="TreeGrafter"/>
</dbReference>
<dbReference type="NCBIfam" id="TIGR02113">
    <property type="entry name" value="coaC_strep"/>
    <property type="match status" value="1"/>
</dbReference>